<evidence type="ECO:0000313" key="4">
    <source>
        <dbReference type="Proteomes" id="UP000240830"/>
    </source>
</evidence>
<feature type="compositionally biased region" description="Basic and acidic residues" evidence="1">
    <location>
        <begin position="171"/>
        <end position="181"/>
    </location>
</feature>
<keyword evidence="2" id="KW-0732">Signal</keyword>
<proteinExistence type="predicted"/>
<feature type="chain" id="PRO_5014197217" evidence="2">
    <location>
        <begin position="16"/>
        <end position="212"/>
    </location>
</feature>
<feature type="signal peptide" evidence="2">
    <location>
        <begin position="1"/>
        <end position="15"/>
    </location>
</feature>
<protein>
    <submittedName>
        <fullName evidence="3">Uncharacterized protein</fullName>
    </submittedName>
</protein>
<keyword evidence="4" id="KW-1185">Reference proteome</keyword>
<dbReference type="EMBL" id="MTSL01000075">
    <property type="protein sequence ID" value="PJF19179.1"/>
    <property type="molecule type" value="Genomic_DNA"/>
</dbReference>
<accession>A0A2H9TN79</accession>
<feature type="compositionally biased region" description="Basic and acidic residues" evidence="1">
    <location>
        <begin position="195"/>
        <end position="212"/>
    </location>
</feature>
<evidence type="ECO:0000313" key="3">
    <source>
        <dbReference type="EMBL" id="PJF19179.1"/>
    </source>
</evidence>
<dbReference type="Proteomes" id="UP000240830">
    <property type="component" value="Unassembled WGS sequence"/>
</dbReference>
<sequence>MLTAVFFCLLQLTLCLRFGPTIGTLRNDLGSVVNDGKTLEMVPRGNATTPMIAKILRGERMGYRGGGSQYIMRIRNGDIVRLTPRTRVPIMEGDLVVMVSPLDPTGDFPVFIAQILQLARPEEVPPFVEAVLESGEYAMVATYIQSDSVQSVAPAECLKRPSPIILTESPAKRVRTEEEPTRQTVIDDPVVDALDPCKDTESLRPALDHEAR</sequence>
<reference evidence="3 4" key="1">
    <citation type="submission" date="2016-10" db="EMBL/GenBank/DDBJ databases">
        <title>The genome of Paramicrosporidium saccamoebae is the missing link in understanding Cryptomycota and Microsporidia evolution.</title>
        <authorList>
            <person name="Quandt C.A."/>
            <person name="Beaudet D."/>
            <person name="Corsaro D."/>
            <person name="Michel R."/>
            <person name="Corradi N."/>
            <person name="James T."/>
        </authorList>
    </citation>
    <scope>NUCLEOTIDE SEQUENCE [LARGE SCALE GENOMIC DNA]</scope>
    <source>
        <strain evidence="3 4">KSL3</strain>
    </source>
</reference>
<name>A0A2H9TN79_9FUNG</name>
<evidence type="ECO:0000256" key="1">
    <source>
        <dbReference type="SAM" id="MobiDB-lite"/>
    </source>
</evidence>
<gene>
    <name evidence="3" type="ORF">PSACC_01027</name>
</gene>
<dbReference type="AlphaFoldDB" id="A0A2H9TN79"/>
<comment type="caution">
    <text evidence="3">The sequence shown here is derived from an EMBL/GenBank/DDBJ whole genome shotgun (WGS) entry which is preliminary data.</text>
</comment>
<feature type="region of interest" description="Disordered" evidence="1">
    <location>
        <begin position="171"/>
        <end position="212"/>
    </location>
</feature>
<evidence type="ECO:0000256" key="2">
    <source>
        <dbReference type="SAM" id="SignalP"/>
    </source>
</evidence>
<organism evidence="3 4">
    <name type="scientific">Paramicrosporidium saccamoebae</name>
    <dbReference type="NCBI Taxonomy" id="1246581"/>
    <lineage>
        <taxon>Eukaryota</taxon>
        <taxon>Fungi</taxon>
        <taxon>Fungi incertae sedis</taxon>
        <taxon>Cryptomycota</taxon>
        <taxon>Cryptomycota incertae sedis</taxon>
        <taxon>Paramicrosporidium</taxon>
    </lineage>
</organism>